<dbReference type="PANTHER" id="PTHR37507:SF2">
    <property type="entry name" value="SPORULATION PROTEIN YDCC"/>
    <property type="match status" value="1"/>
</dbReference>
<accession>A0A4R8UJI1</accession>
<organism evidence="3 4">
    <name type="scientific">Cryobacterium tagatosivorans</name>
    <dbReference type="NCBI Taxonomy" id="1259199"/>
    <lineage>
        <taxon>Bacteria</taxon>
        <taxon>Bacillati</taxon>
        <taxon>Actinomycetota</taxon>
        <taxon>Actinomycetes</taxon>
        <taxon>Micrococcales</taxon>
        <taxon>Microbacteriaceae</taxon>
        <taxon>Cryobacterium</taxon>
    </lineage>
</organism>
<gene>
    <name evidence="3" type="ORF">E3O23_02450</name>
</gene>
<dbReference type="SUPFAM" id="SSF89392">
    <property type="entry name" value="Prokaryotic lipoproteins and lipoprotein localization factors"/>
    <property type="match status" value="1"/>
</dbReference>
<evidence type="ECO:0000313" key="3">
    <source>
        <dbReference type="EMBL" id="TFB55628.1"/>
    </source>
</evidence>
<dbReference type="EMBL" id="SOEZ01000011">
    <property type="protein sequence ID" value="TFB55628.1"/>
    <property type="molecule type" value="Genomic_DNA"/>
</dbReference>
<evidence type="ECO:0000313" key="4">
    <source>
        <dbReference type="Proteomes" id="UP000297866"/>
    </source>
</evidence>
<feature type="signal peptide" evidence="2">
    <location>
        <begin position="1"/>
        <end position="31"/>
    </location>
</feature>
<dbReference type="PANTHER" id="PTHR37507">
    <property type="entry name" value="SPORULATION PROTEIN YDCC"/>
    <property type="match status" value="1"/>
</dbReference>
<dbReference type="InterPro" id="IPR052944">
    <property type="entry name" value="Sporulation_related"/>
</dbReference>
<reference evidence="3 4" key="1">
    <citation type="submission" date="2019-03" db="EMBL/GenBank/DDBJ databases">
        <title>Genomics of glacier-inhabiting Cryobacterium strains.</title>
        <authorList>
            <person name="Liu Q."/>
            <person name="Xin Y.-H."/>
        </authorList>
    </citation>
    <scope>NUCLEOTIDE SEQUENCE [LARGE SCALE GENOMIC DNA]</scope>
    <source>
        <strain evidence="3 4">Sr47</strain>
    </source>
</reference>
<protein>
    <recommendedName>
        <fullName evidence="5">DUF2092 domain-containing protein</fullName>
    </recommendedName>
</protein>
<proteinExistence type="predicted"/>
<sequence length="356" mass="36313">MTRVWLRWVPAAAASAVIAAGALAVPLEAGAAVNLPDKTPQEVLAMIGDSTVDTLSGTLEQTSRLGLPDLSMGGSAAGDDAASALELLTGTHTARVYLDGPGQARVQVMGRLAERDLIVNGTDVWLYDSKDNEATHLTLPADAGSRPAPAPGSPQTPAQLADKLLAELDPSTEVSVDADTEVAGRTAYDLVLTPRGNGTLVGAVSIAVDSETGLPLRVKVQARGETEPAFELAFTALSLAKPDAALFDFQPPAGADVREQALPEGTPQEGTPQKDTEHGDFPGTVSGTGWESVVGLPAGSVPAELTASPLYAQATEAVDGGRLLSTSLVNVLITDDGRVFAGSVPVSRLQAAAAGG</sequence>
<keyword evidence="2" id="KW-0732">Signal</keyword>
<dbReference type="InterPro" id="IPR004564">
    <property type="entry name" value="OM_lipoprot_carrier_LolA-like"/>
</dbReference>
<dbReference type="AlphaFoldDB" id="A0A4R8UJI1"/>
<feature type="chain" id="PRO_5020924142" description="DUF2092 domain-containing protein" evidence="2">
    <location>
        <begin position="32"/>
        <end position="356"/>
    </location>
</feature>
<feature type="region of interest" description="Disordered" evidence="1">
    <location>
        <begin position="139"/>
        <end position="158"/>
    </location>
</feature>
<keyword evidence="4" id="KW-1185">Reference proteome</keyword>
<dbReference type="InterPro" id="IPR029046">
    <property type="entry name" value="LolA/LolB/LppX"/>
</dbReference>
<name>A0A4R8UJI1_9MICO</name>
<evidence type="ECO:0000256" key="1">
    <source>
        <dbReference type="SAM" id="MobiDB-lite"/>
    </source>
</evidence>
<evidence type="ECO:0008006" key="5">
    <source>
        <dbReference type="Google" id="ProtNLM"/>
    </source>
</evidence>
<dbReference type="Gene3D" id="2.50.20.10">
    <property type="entry name" value="Lipoprotein localisation LolA/LolB/LppX"/>
    <property type="match status" value="1"/>
</dbReference>
<evidence type="ECO:0000256" key="2">
    <source>
        <dbReference type="SAM" id="SignalP"/>
    </source>
</evidence>
<dbReference type="CDD" id="cd16325">
    <property type="entry name" value="LolA"/>
    <property type="match status" value="1"/>
</dbReference>
<comment type="caution">
    <text evidence="3">The sequence shown here is derived from an EMBL/GenBank/DDBJ whole genome shotgun (WGS) entry which is preliminary data.</text>
</comment>
<dbReference type="OrthoDB" id="4822274at2"/>
<dbReference type="RefSeq" id="WP_134487778.1">
    <property type="nucleotide sequence ID" value="NZ_SOEZ01000011.1"/>
</dbReference>
<dbReference type="Proteomes" id="UP000297866">
    <property type="component" value="Unassembled WGS sequence"/>
</dbReference>